<sequence length="179" mass="20034">MKKKKNPIKTFIGKFILLEAIVAAFISGTSEHFDFRITPIIILSPVLALTLLLLLRRFNILSMRIVSLDNLAYFVTLPLLLARVIGQLISRGNAWLLTALHPEDALQIVQLGHEVDPSPTVKLLFFPLTGSIAWMAMSWRLNGTKRQVIFLPLLCLVVSALCLFVPLMGAFIVLSPHHR</sequence>
<evidence type="ECO:0000313" key="2">
    <source>
        <dbReference type="EMBL" id="GGC29063.1"/>
    </source>
</evidence>
<keyword evidence="1" id="KW-1133">Transmembrane helix</keyword>
<proteinExistence type="predicted"/>
<feature type="transmembrane region" description="Helical" evidence="1">
    <location>
        <begin position="12"/>
        <end position="29"/>
    </location>
</feature>
<dbReference type="EMBL" id="BMCH01000003">
    <property type="protein sequence ID" value="GGC29063.1"/>
    <property type="molecule type" value="Genomic_DNA"/>
</dbReference>
<reference evidence="3" key="1">
    <citation type="journal article" date="2019" name="Int. J. Syst. Evol. Microbiol.">
        <title>The Global Catalogue of Microorganisms (GCM) 10K type strain sequencing project: providing services to taxonomists for standard genome sequencing and annotation.</title>
        <authorList>
            <consortium name="The Broad Institute Genomics Platform"/>
            <consortium name="The Broad Institute Genome Sequencing Center for Infectious Disease"/>
            <person name="Wu L."/>
            <person name="Ma J."/>
        </authorList>
    </citation>
    <scope>NUCLEOTIDE SEQUENCE [LARGE SCALE GENOMIC DNA]</scope>
    <source>
        <strain evidence="3">CCM 7132</strain>
    </source>
</reference>
<feature type="transmembrane region" description="Helical" evidence="1">
    <location>
        <begin position="35"/>
        <end position="55"/>
    </location>
</feature>
<protein>
    <submittedName>
        <fullName evidence="2">Uncharacterized protein</fullName>
    </submittedName>
</protein>
<dbReference type="Proteomes" id="UP000637769">
    <property type="component" value="Unassembled WGS sequence"/>
</dbReference>
<organism evidence="2 3">
    <name type="scientific">Asaia siamensis</name>
    <dbReference type="NCBI Taxonomy" id="110479"/>
    <lineage>
        <taxon>Bacteria</taxon>
        <taxon>Pseudomonadati</taxon>
        <taxon>Pseudomonadota</taxon>
        <taxon>Alphaproteobacteria</taxon>
        <taxon>Acetobacterales</taxon>
        <taxon>Acetobacteraceae</taxon>
        <taxon>Asaia</taxon>
    </lineage>
</organism>
<name>A0ABQ1LVH6_9PROT</name>
<keyword evidence="1" id="KW-0812">Transmembrane</keyword>
<keyword evidence="3" id="KW-1185">Reference proteome</keyword>
<comment type="caution">
    <text evidence="2">The sequence shown here is derived from an EMBL/GenBank/DDBJ whole genome shotgun (WGS) entry which is preliminary data.</text>
</comment>
<feature type="transmembrane region" description="Helical" evidence="1">
    <location>
        <begin position="148"/>
        <end position="174"/>
    </location>
</feature>
<evidence type="ECO:0000313" key="3">
    <source>
        <dbReference type="Proteomes" id="UP000637769"/>
    </source>
</evidence>
<keyword evidence="1" id="KW-0472">Membrane</keyword>
<accession>A0ABQ1LVH6</accession>
<evidence type="ECO:0000256" key="1">
    <source>
        <dbReference type="SAM" id="Phobius"/>
    </source>
</evidence>
<gene>
    <name evidence="2" type="ORF">GCM10007207_13160</name>
</gene>